<comment type="caution">
    <text evidence="2">The sequence shown here is derived from an EMBL/GenBank/DDBJ whole genome shotgun (WGS) entry which is preliminary data.</text>
</comment>
<proteinExistence type="predicted"/>
<evidence type="ECO:0000313" key="3">
    <source>
        <dbReference type="Proteomes" id="UP001321749"/>
    </source>
</evidence>
<reference evidence="2" key="1">
    <citation type="journal article" date="2023" name="Mol. Phylogenet. Evol.">
        <title>Genome-scale phylogeny and comparative genomics of the fungal order Sordariales.</title>
        <authorList>
            <person name="Hensen N."/>
            <person name="Bonometti L."/>
            <person name="Westerberg I."/>
            <person name="Brannstrom I.O."/>
            <person name="Guillou S."/>
            <person name="Cros-Aarteil S."/>
            <person name="Calhoun S."/>
            <person name="Haridas S."/>
            <person name="Kuo A."/>
            <person name="Mondo S."/>
            <person name="Pangilinan J."/>
            <person name="Riley R."/>
            <person name="LaButti K."/>
            <person name="Andreopoulos B."/>
            <person name="Lipzen A."/>
            <person name="Chen C."/>
            <person name="Yan M."/>
            <person name="Daum C."/>
            <person name="Ng V."/>
            <person name="Clum A."/>
            <person name="Steindorff A."/>
            <person name="Ohm R.A."/>
            <person name="Martin F."/>
            <person name="Silar P."/>
            <person name="Natvig D.O."/>
            <person name="Lalanne C."/>
            <person name="Gautier V."/>
            <person name="Ament-Velasquez S.L."/>
            <person name="Kruys A."/>
            <person name="Hutchinson M.I."/>
            <person name="Powell A.J."/>
            <person name="Barry K."/>
            <person name="Miller A.N."/>
            <person name="Grigoriev I.V."/>
            <person name="Debuchy R."/>
            <person name="Gladieux P."/>
            <person name="Hiltunen Thoren M."/>
            <person name="Johannesson H."/>
        </authorList>
    </citation>
    <scope>NUCLEOTIDE SEQUENCE</scope>
    <source>
        <strain evidence="2">PSN324</strain>
    </source>
</reference>
<keyword evidence="3" id="KW-1185">Reference proteome</keyword>
<gene>
    <name evidence="2" type="ORF">QBC42DRAFT_283884</name>
</gene>
<dbReference type="EMBL" id="MU864943">
    <property type="protein sequence ID" value="KAK4465015.1"/>
    <property type="molecule type" value="Genomic_DNA"/>
</dbReference>
<accession>A0AAV9HYH6</accession>
<protein>
    <submittedName>
        <fullName evidence="2">Uncharacterized protein</fullName>
    </submittedName>
</protein>
<dbReference type="AlphaFoldDB" id="A0AAV9HYH6"/>
<organism evidence="2 3">
    <name type="scientific">Cladorrhinum samala</name>
    <dbReference type="NCBI Taxonomy" id="585594"/>
    <lineage>
        <taxon>Eukaryota</taxon>
        <taxon>Fungi</taxon>
        <taxon>Dikarya</taxon>
        <taxon>Ascomycota</taxon>
        <taxon>Pezizomycotina</taxon>
        <taxon>Sordariomycetes</taxon>
        <taxon>Sordariomycetidae</taxon>
        <taxon>Sordariales</taxon>
        <taxon>Podosporaceae</taxon>
        <taxon>Cladorrhinum</taxon>
    </lineage>
</organism>
<keyword evidence="1" id="KW-1133">Transmembrane helix</keyword>
<sequence>MALGRRQTTTKDCLRRNTRCATSAASSSPAGVYSHLPFLAASATSLGLPGVALAIFLTGSRWARVATLTRAPSPSVGFAASRPPGCGIIAAASEFTASVLVIAKSNSSLALQDYRHAGWL</sequence>
<keyword evidence="1" id="KW-0812">Transmembrane</keyword>
<reference evidence="2" key="2">
    <citation type="submission" date="2023-06" db="EMBL/GenBank/DDBJ databases">
        <authorList>
            <consortium name="Lawrence Berkeley National Laboratory"/>
            <person name="Mondo S.J."/>
            <person name="Hensen N."/>
            <person name="Bonometti L."/>
            <person name="Westerberg I."/>
            <person name="Brannstrom I.O."/>
            <person name="Guillou S."/>
            <person name="Cros-Aarteil S."/>
            <person name="Calhoun S."/>
            <person name="Haridas S."/>
            <person name="Kuo A."/>
            <person name="Pangilinan J."/>
            <person name="Riley R."/>
            <person name="Labutti K."/>
            <person name="Andreopoulos B."/>
            <person name="Lipzen A."/>
            <person name="Chen C."/>
            <person name="Yanf M."/>
            <person name="Daum C."/>
            <person name="Ng V."/>
            <person name="Clum A."/>
            <person name="Steindorff A."/>
            <person name="Ohm R."/>
            <person name="Martin F."/>
            <person name="Silar P."/>
            <person name="Natvig D."/>
            <person name="Lalanne C."/>
            <person name="Gautier V."/>
            <person name="Ament-Velasquez S.L."/>
            <person name="Kruys A."/>
            <person name="Hutchinson M.I."/>
            <person name="Powell A.J."/>
            <person name="Barry K."/>
            <person name="Miller A.N."/>
            <person name="Grigoriev I.V."/>
            <person name="Debuchy R."/>
            <person name="Gladieux P."/>
            <person name="Thoren M.H."/>
            <person name="Johannesson H."/>
        </authorList>
    </citation>
    <scope>NUCLEOTIDE SEQUENCE</scope>
    <source>
        <strain evidence="2">PSN324</strain>
    </source>
</reference>
<keyword evidence="1" id="KW-0472">Membrane</keyword>
<dbReference type="Proteomes" id="UP001321749">
    <property type="component" value="Unassembled WGS sequence"/>
</dbReference>
<evidence type="ECO:0000256" key="1">
    <source>
        <dbReference type="SAM" id="Phobius"/>
    </source>
</evidence>
<name>A0AAV9HYH6_9PEZI</name>
<evidence type="ECO:0000313" key="2">
    <source>
        <dbReference type="EMBL" id="KAK4465015.1"/>
    </source>
</evidence>
<feature type="transmembrane region" description="Helical" evidence="1">
    <location>
        <begin position="36"/>
        <end position="57"/>
    </location>
</feature>